<dbReference type="Pfam" id="PF09323">
    <property type="entry name" value="DUF1980"/>
    <property type="match status" value="1"/>
</dbReference>
<keyword evidence="5" id="KW-1185">Reference proteome</keyword>
<feature type="domain" description="DUF1980" evidence="3">
    <location>
        <begin position="165"/>
        <end position="300"/>
    </location>
</feature>
<feature type="transmembrane region" description="Helical" evidence="1">
    <location>
        <begin position="7"/>
        <end position="28"/>
    </location>
</feature>
<sequence length="310" mass="34062">MKNKRLLFHNVTKTVLLLALSGYIAYLVETDALQLYIGTRIMPLVKGSALVLYALAVIQGFIAYRSYKGQMAECDCCEVPQTSSRFGSGLLYALFILPLLLGFTLPDTVLSGSLANKKGMQLGTVPLRQVNPATSPGNTTPGDSIVTGALIQAEEPDLDQLFQADNDFDRDLAELAKKLYVLPAIEVKPEIYMEILSSIITFADPFMGREIEITGFVYREPDLAANQFVIGRIAVQCCTADASPYGVLAESEKAAEFKNDTWVKVKGTLGHTVYNGNSIIKIDVQQIEVMEAPENPYIYPNFEFLNVSLP</sequence>
<evidence type="ECO:0000313" key="4">
    <source>
        <dbReference type="EMBL" id="TYA09926.1"/>
    </source>
</evidence>
<keyword evidence="1" id="KW-0472">Membrane</keyword>
<feature type="domain" description="DUF1980" evidence="2">
    <location>
        <begin position="14"/>
        <end position="121"/>
    </location>
</feature>
<evidence type="ECO:0000313" key="5">
    <source>
        <dbReference type="Proteomes" id="UP000325218"/>
    </source>
</evidence>
<name>A0A5D0CIR8_9BACL</name>
<evidence type="ECO:0000256" key="1">
    <source>
        <dbReference type="SAM" id="Phobius"/>
    </source>
</evidence>
<reference evidence="4 5" key="1">
    <citation type="submission" date="2019-08" db="EMBL/GenBank/DDBJ databases">
        <title>Genome sequencing of Paenibacillus faecis DSM 23593(T).</title>
        <authorList>
            <person name="Kook J.-K."/>
            <person name="Park S.-N."/>
            <person name="Lim Y.K."/>
        </authorList>
    </citation>
    <scope>NUCLEOTIDE SEQUENCE [LARGE SCALE GENOMIC DNA]</scope>
    <source>
        <strain evidence="4 5">DSM 23593</strain>
    </source>
</reference>
<dbReference type="Proteomes" id="UP000325218">
    <property type="component" value="Unassembled WGS sequence"/>
</dbReference>
<dbReference type="Pfam" id="PF21537">
    <property type="entry name" value="DUF1980_C"/>
    <property type="match status" value="1"/>
</dbReference>
<dbReference type="RefSeq" id="WP_148457442.1">
    <property type="nucleotide sequence ID" value="NZ_VSDO01000006.1"/>
</dbReference>
<accession>A0A5D0CIR8</accession>
<dbReference type="InterPro" id="IPR052955">
    <property type="entry name" value="UPF0703_membrane_permease"/>
</dbReference>
<dbReference type="NCBIfam" id="TIGR03943">
    <property type="entry name" value="TIGR03943 family putative permease subunit"/>
    <property type="match status" value="1"/>
</dbReference>
<comment type="caution">
    <text evidence="4">The sequence shown here is derived from an EMBL/GenBank/DDBJ whole genome shotgun (WGS) entry which is preliminary data.</text>
</comment>
<keyword evidence="1" id="KW-0812">Transmembrane</keyword>
<feature type="transmembrane region" description="Helical" evidence="1">
    <location>
        <begin position="48"/>
        <end position="65"/>
    </location>
</feature>
<feature type="transmembrane region" description="Helical" evidence="1">
    <location>
        <begin position="86"/>
        <end position="105"/>
    </location>
</feature>
<dbReference type="InterPro" id="IPR015402">
    <property type="entry name" value="DUF1980"/>
</dbReference>
<protein>
    <submittedName>
        <fullName evidence="4">TIGR03943 family protein</fullName>
    </submittedName>
</protein>
<evidence type="ECO:0000259" key="2">
    <source>
        <dbReference type="Pfam" id="PF09323"/>
    </source>
</evidence>
<organism evidence="4 5">
    <name type="scientific">Paenibacillus faecis</name>
    <dbReference type="NCBI Taxonomy" id="862114"/>
    <lineage>
        <taxon>Bacteria</taxon>
        <taxon>Bacillati</taxon>
        <taxon>Bacillota</taxon>
        <taxon>Bacilli</taxon>
        <taxon>Bacillales</taxon>
        <taxon>Paenibacillaceae</taxon>
        <taxon>Paenibacillus</taxon>
    </lineage>
</organism>
<dbReference type="AlphaFoldDB" id="A0A5D0CIR8"/>
<dbReference type="InterPro" id="IPR048493">
    <property type="entry name" value="DUF1980_N"/>
</dbReference>
<proteinExistence type="predicted"/>
<dbReference type="InterPro" id="IPR048447">
    <property type="entry name" value="DUF1980_C"/>
</dbReference>
<dbReference type="PANTHER" id="PTHR40047">
    <property type="entry name" value="UPF0703 PROTEIN YCGQ"/>
    <property type="match status" value="1"/>
</dbReference>
<keyword evidence="1" id="KW-1133">Transmembrane helix</keyword>
<evidence type="ECO:0000259" key="3">
    <source>
        <dbReference type="Pfam" id="PF21537"/>
    </source>
</evidence>
<dbReference type="EMBL" id="VSDO01000006">
    <property type="protein sequence ID" value="TYA09926.1"/>
    <property type="molecule type" value="Genomic_DNA"/>
</dbReference>
<dbReference type="OrthoDB" id="9770408at2"/>
<gene>
    <name evidence="4" type="ORF">FRY98_25260</name>
</gene>
<dbReference type="PANTHER" id="PTHR40047:SF1">
    <property type="entry name" value="UPF0703 PROTEIN YCGQ"/>
    <property type="match status" value="1"/>
</dbReference>